<keyword evidence="5 9" id="KW-0812">Transmembrane</keyword>
<keyword evidence="2 9" id="KW-0813">Transport</keyword>
<dbReference type="PANTHER" id="PTHR43163:SF4">
    <property type="entry name" value="PUTRESCINE EXPORT SYSTEM PERMEASE PROTEIN SAPB"/>
    <property type="match status" value="1"/>
</dbReference>
<evidence type="ECO:0000256" key="1">
    <source>
        <dbReference type="ARBA" id="ARBA00004429"/>
    </source>
</evidence>
<organism evidence="11 12">
    <name type="scientific">Actinobacillus delphinicola</name>
    <dbReference type="NCBI Taxonomy" id="51161"/>
    <lineage>
        <taxon>Bacteria</taxon>
        <taxon>Pseudomonadati</taxon>
        <taxon>Pseudomonadota</taxon>
        <taxon>Gammaproteobacteria</taxon>
        <taxon>Pasteurellales</taxon>
        <taxon>Pasteurellaceae</taxon>
        <taxon>Actinobacillus</taxon>
    </lineage>
</organism>
<feature type="transmembrane region" description="Helical" evidence="9">
    <location>
        <begin position="114"/>
        <end position="134"/>
    </location>
</feature>
<dbReference type="AlphaFoldDB" id="A0A448TTW3"/>
<dbReference type="GO" id="GO:0071916">
    <property type="term" value="F:dipeptide transmembrane transporter activity"/>
    <property type="evidence" value="ECO:0007669"/>
    <property type="project" value="TreeGrafter"/>
</dbReference>
<dbReference type="RefSeq" id="WP_126599393.1">
    <property type="nucleotide sequence ID" value="NZ_LR134510.1"/>
</dbReference>
<evidence type="ECO:0000256" key="7">
    <source>
        <dbReference type="ARBA" id="ARBA00023136"/>
    </source>
</evidence>
<accession>A0A448TTW3</accession>
<evidence type="ECO:0000256" key="4">
    <source>
        <dbReference type="ARBA" id="ARBA00022519"/>
    </source>
</evidence>
<evidence type="ECO:0000256" key="3">
    <source>
        <dbReference type="ARBA" id="ARBA00022475"/>
    </source>
</evidence>
<protein>
    <submittedName>
        <fullName evidence="11">Binding-protein-dependent transport systems inner membrane component</fullName>
    </submittedName>
</protein>
<feature type="transmembrane region" description="Helical" evidence="9">
    <location>
        <begin position="249"/>
        <end position="269"/>
    </location>
</feature>
<evidence type="ECO:0000256" key="2">
    <source>
        <dbReference type="ARBA" id="ARBA00022448"/>
    </source>
</evidence>
<evidence type="ECO:0000256" key="6">
    <source>
        <dbReference type="ARBA" id="ARBA00022989"/>
    </source>
</evidence>
<evidence type="ECO:0000313" key="11">
    <source>
        <dbReference type="EMBL" id="VEJ09449.1"/>
    </source>
</evidence>
<feature type="transmembrane region" description="Helical" evidence="9">
    <location>
        <begin position="83"/>
        <end position="102"/>
    </location>
</feature>
<evidence type="ECO:0000259" key="10">
    <source>
        <dbReference type="PROSITE" id="PS50928"/>
    </source>
</evidence>
<gene>
    <name evidence="11" type="primary">sapB</name>
    <name evidence="11" type="ORF">NCTC12871_00902</name>
</gene>
<feature type="domain" description="ABC transmembrane type-1" evidence="10">
    <location>
        <begin position="75"/>
        <end position="307"/>
    </location>
</feature>
<dbReference type="SUPFAM" id="SSF161098">
    <property type="entry name" value="MetI-like"/>
    <property type="match status" value="1"/>
</dbReference>
<keyword evidence="12" id="KW-1185">Reference proteome</keyword>
<dbReference type="PANTHER" id="PTHR43163">
    <property type="entry name" value="DIPEPTIDE TRANSPORT SYSTEM PERMEASE PROTEIN DPPB-RELATED"/>
    <property type="match status" value="1"/>
</dbReference>
<proteinExistence type="inferred from homology"/>
<dbReference type="KEGG" id="adp:NCTC12871_00902"/>
<reference evidence="11 12" key="1">
    <citation type="submission" date="2018-12" db="EMBL/GenBank/DDBJ databases">
        <authorList>
            <consortium name="Pathogen Informatics"/>
        </authorList>
    </citation>
    <scope>NUCLEOTIDE SEQUENCE [LARGE SCALE GENOMIC DNA]</scope>
    <source>
        <strain evidence="11 12">NCTC12871</strain>
    </source>
</reference>
<evidence type="ECO:0000256" key="8">
    <source>
        <dbReference type="ARBA" id="ARBA00024202"/>
    </source>
</evidence>
<dbReference type="Proteomes" id="UP000279799">
    <property type="component" value="Chromosome"/>
</dbReference>
<comment type="similarity">
    <text evidence="8">Belongs to the binding-protein-dependent transport system permease family. OppBC subfamily.</text>
</comment>
<evidence type="ECO:0000256" key="9">
    <source>
        <dbReference type="RuleBase" id="RU363032"/>
    </source>
</evidence>
<dbReference type="Gene3D" id="1.10.3720.10">
    <property type="entry name" value="MetI-like"/>
    <property type="match status" value="1"/>
</dbReference>
<evidence type="ECO:0000256" key="5">
    <source>
        <dbReference type="ARBA" id="ARBA00022692"/>
    </source>
</evidence>
<feature type="transmembrane region" description="Helical" evidence="9">
    <location>
        <begin position="289"/>
        <end position="310"/>
    </location>
</feature>
<name>A0A448TTW3_9PAST</name>
<comment type="subcellular location">
    <subcellularLocation>
        <location evidence="1">Cell inner membrane</location>
        <topology evidence="1">Multi-pass membrane protein</topology>
    </subcellularLocation>
    <subcellularLocation>
        <location evidence="9">Cell membrane</location>
        <topology evidence="9">Multi-pass membrane protein</topology>
    </subcellularLocation>
</comment>
<dbReference type="InterPro" id="IPR035906">
    <property type="entry name" value="MetI-like_sf"/>
</dbReference>
<evidence type="ECO:0000313" key="12">
    <source>
        <dbReference type="Proteomes" id="UP000279799"/>
    </source>
</evidence>
<sequence length="321" mass="36485">MFSAFLRRSFLAIITLFMLTFISYAILLKDPLNAQLGVPHFYSGYWCYIDSLLHGNLGISYQGGESLTRTILAVLPPTLELCFTSMLLATLFGIPLGYIGALPEKPWISRTVRATYLVGLSIPIFWLAPILLYFSAIHGWEISAIGQYNLLYDIPTKTGFPLIDMWFVDVPYRVKIIQNVLQHLVLPTLVLCILPMMEITRFIQQRTQSLLAENYIKIALSREASKFNVLTKYILRNSLPQLVSQFPRLFILLITQCMLIEGTLAWPGIGRWLIDAVSQQDYNSISAGVMAIGLCILLVNIFTQILMFILDPFNKKGWYVK</sequence>
<dbReference type="InterPro" id="IPR000515">
    <property type="entry name" value="MetI-like"/>
</dbReference>
<keyword evidence="4" id="KW-0997">Cell inner membrane</keyword>
<dbReference type="CDD" id="cd06261">
    <property type="entry name" value="TM_PBP2"/>
    <property type="match status" value="1"/>
</dbReference>
<dbReference type="OrthoDB" id="9805855at2"/>
<dbReference type="EMBL" id="LR134510">
    <property type="protein sequence ID" value="VEJ09449.1"/>
    <property type="molecule type" value="Genomic_DNA"/>
</dbReference>
<dbReference type="PROSITE" id="PS50928">
    <property type="entry name" value="ABC_TM1"/>
    <property type="match status" value="1"/>
</dbReference>
<keyword evidence="7 9" id="KW-0472">Membrane</keyword>
<dbReference type="Pfam" id="PF00528">
    <property type="entry name" value="BPD_transp_1"/>
    <property type="match status" value="1"/>
</dbReference>
<dbReference type="GO" id="GO:0005886">
    <property type="term" value="C:plasma membrane"/>
    <property type="evidence" value="ECO:0007669"/>
    <property type="project" value="UniProtKB-SubCell"/>
</dbReference>
<keyword evidence="3" id="KW-1003">Cell membrane</keyword>
<keyword evidence="6 9" id="KW-1133">Transmembrane helix</keyword>